<dbReference type="Proteomes" id="UP000294830">
    <property type="component" value="Unassembled WGS sequence"/>
</dbReference>
<dbReference type="EMBL" id="SLWB01000007">
    <property type="protein sequence ID" value="TCN67678.1"/>
    <property type="molecule type" value="Genomic_DNA"/>
</dbReference>
<gene>
    <name evidence="1" type="ORF">CLV25_107137</name>
</gene>
<comment type="caution">
    <text evidence="1">The sequence shown here is derived from an EMBL/GenBank/DDBJ whole genome shotgun (WGS) entry which is preliminary data.</text>
</comment>
<sequence length="179" mass="20587">MAKLKSGSTEVSIDFYGRDNCDDIVYSFQLKWKGSNVVNPEILRDKYRSGIFTSTECISEYSHLLNFFEQVCTTGESSSYETLEPPIVYIDCKTWSERKDYTLAKWRSDSNRNNEAYINALAEFWSQHVEITFGLGSDFFEDEESGGCLKITVSSNLAALKKFTSELREEYSEFLRPCT</sequence>
<proteinExistence type="predicted"/>
<accession>A0A4R2EFI8</accession>
<protein>
    <submittedName>
        <fullName evidence="1">Uncharacterized protein</fullName>
    </submittedName>
</protein>
<keyword evidence="2" id="KW-1185">Reference proteome</keyword>
<evidence type="ECO:0000313" key="2">
    <source>
        <dbReference type="Proteomes" id="UP000294830"/>
    </source>
</evidence>
<dbReference type="RefSeq" id="WP_131839311.1">
    <property type="nucleotide sequence ID" value="NZ_SLWB01000007.1"/>
</dbReference>
<evidence type="ECO:0000313" key="1">
    <source>
        <dbReference type="EMBL" id="TCN67678.1"/>
    </source>
</evidence>
<reference evidence="1 2" key="1">
    <citation type="submission" date="2019-03" db="EMBL/GenBank/DDBJ databases">
        <title>Genomic Encyclopedia of Archaeal and Bacterial Type Strains, Phase II (KMG-II): from individual species to whole genera.</title>
        <authorList>
            <person name="Goeker M."/>
        </authorList>
    </citation>
    <scope>NUCLEOTIDE SEQUENCE [LARGE SCALE GENOMIC DNA]</scope>
    <source>
        <strain evidence="1 2">RL-C</strain>
    </source>
</reference>
<organism evidence="1 2">
    <name type="scientific">Acetobacteroides hydrogenigenes</name>
    <dbReference type="NCBI Taxonomy" id="979970"/>
    <lineage>
        <taxon>Bacteria</taxon>
        <taxon>Pseudomonadati</taxon>
        <taxon>Bacteroidota</taxon>
        <taxon>Bacteroidia</taxon>
        <taxon>Bacteroidales</taxon>
        <taxon>Rikenellaceae</taxon>
        <taxon>Acetobacteroides</taxon>
    </lineage>
</organism>
<name>A0A4R2EFI8_9BACT</name>
<dbReference type="AlphaFoldDB" id="A0A4R2EFI8"/>
<dbReference type="OrthoDB" id="9961546at2"/>